<dbReference type="Proteomes" id="UP000704712">
    <property type="component" value="Unassembled WGS sequence"/>
</dbReference>
<reference evidence="1" key="1">
    <citation type="submission" date="2020-03" db="EMBL/GenBank/DDBJ databases">
        <title>Hybrid Assembly of Korean Phytophthora infestans isolates.</title>
        <authorList>
            <person name="Prokchorchik M."/>
            <person name="Lee Y."/>
            <person name="Seo J."/>
            <person name="Cho J.-H."/>
            <person name="Park Y.-E."/>
            <person name="Jang D.-C."/>
            <person name="Im J.-S."/>
            <person name="Choi J.-G."/>
            <person name="Park H.-J."/>
            <person name="Lee G.-B."/>
            <person name="Lee Y.-G."/>
            <person name="Hong S.-Y."/>
            <person name="Cho K."/>
            <person name="Sohn K.H."/>
        </authorList>
    </citation>
    <scope>NUCLEOTIDE SEQUENCE</scope>
    <source>
        <strain evidence="1">KR_2_A2</strain>
    </source>
</reference>
<sequence length="247" mass="28130">MKSTVDNSKNGGAFMHNTSVAKYMQAKKRIGGKDAPINYLFEERVFCPGDTAPHKAAAKAEVLELLRSRILSAERPQWDQSTSNWDSMQMTGKCYKRTNINAERNMFNYNYRAEKLPKKNPTHRPKPNCFNTGIMEVAIKDKYVGEAFGDERVMKGIAKCTEELPNHPNLRDAKPWNQSVELMRKSHKKHFDTLEAARLTNSEKWRHLVGARDIYKSPELLSKELSARKRQEKQGIVAAITKSASSS</sequence>
<organism evidence="1 2">
    <name type="scientific">Phytophthora infestans</name>
    <name type="common">Potato late blight agent</name>
    <name type="synonym">Botrytis infestans</name>
    <dbReference type="NCBI Taxonomy" id="4787"/>
    <lineage>
        <taxon>Eukaryota</taxon>
        <taxon>Sar</taxon>
        <taxon>Stramenopiles</taxon>
        <taxon>Oomycota</taxon>
        <taxon>Peronosporomycetes</taxon>
        <taxon>Peronosporales</taxon>
        <taxon>Peronosporaceae</taxon>
        <taxon>Phytophthora</taxon>
    </lineage>
</organism>
<accession>A0A8S9UUM4</accession>
<dbReference type="EMBL" id="JAACNO010001149">
    <property type="protein sequence ID" value="KAF4142784.1"/>
    <property type="molecule type" value="Genomic_DNA"/>
</dbReference>
<protein>
    <submittedName>
        <fullName evidence="1">Uncharacterized protein</fullName>
    </submittedName>
</protein>
<name>A0A8S9UUM4_PHYIN</name>
<proteinExistence type="predicted"/>
<dbReference type="AlphaFoldDB" id="A0A8S9UUM4"/>
<comment type="caution">
    <text evidence="1">The sequence shown here is derived from an EMBL/GenBank/DDBJ whole genome shotgun (WGS) entry which is preliminary data.</text>
</comment>
<evidence type="ECO:0000313" key="1">
    <source>
        <dbReference type="EMBL" id="KAF4142784.1"/>
    </source>
</evidence>
<evidence type="ECO:0000313" key="2">
    <source>
        <dbReference type="Proteomes" id="UP000704712"/>
    </source>
</evidence>
<gene>
    <name evidence="1" type="ORF">GN958_ATG08012</name>
</gene>